<dbReference type="InterPro" id="IPR001173">
    <property type="entry name" value="Glyco_trans_2-like"/>
</dbReference>
<organism evidence="4 5">
    <name type="scientific">Prevotella lacticifex</name>
    <dbReference type="NCBI Taxonomy" id="2854755"/>
    <lineage>
        <taxon>Bacteria</taxon>
        <taxon>Pseudomonadati</taxon>
        <taxon>Bacteroidota</taxon>
        <taxon>Bacteroidia</taxon>
        <taxon>Bacteroidales</taxon>
        <taxon>Prevotellaceae</taxon>
        <taxon>Prevotella</taxon>
    </lineage>
</organism>
<keyword evidence="5" id="KW-1185">Reference proteome</keyword>
<evidence type="ECO:0000256" key="1">
    <source>
        <dbReference type="ARBA" id="ARBA00022676"/>
    </source>
</evidence>
<evidence type="ECO:0000313" key="5">
    <source>
        <dbReference type="Proteomes" id="UP000825483"/>
    </source>
</evidence>
<feature type="domain" description="Glycosyltransferase 2-like" evidence="3">
    <location>
        <begin position="8"/>
        <end position="141"/>
    </location>
</feature>
<dbReference type="PANTHER" id="PTHR22916:SF51">
    <property type="entry name" value="GLYCOSYLTRANSFERASE EPSH-RELATED"/>
    <property type="match status" value="1"/>
</dbReference>
<keyword evidence="1" id="KW-0328">Glycosyltransferase</keyword>
<dbReference type="CDD" id="cd00761">
    <property type="entry name" value="Glyco_tranf_GTA_type"/>
    <property type="match status" value="1"/>
</dbReference>
<dbReference type="GO" id="GO:0016758">
    <property type="term" value="F:hexosyltransferase activity"/>
    <property type="evidence" value="ECO:0007669"/>
    <property type="project" value="UniProtKB-ARBA"/>
</dbReference>
<accession>A0A9R1CVF8</accession>
<dbReference type="EMBL" id="BPUB01000001">
    <property type="protein sequence ID" value="GJG58222.1"/>
    <property type="molecule type" value="Genomic_DNA"/>
</dbReference>
<dbReference type="SUPFAM" id="SSF53448">
    <property type="entry name" value="Nucleotide-diphospho-sugar transferases"/>
    <property type="match status" value="1"/>
</dbReference>
<evidence type="ECO:0000259" key="3">
    <source>
        <dbReference type="Pfam" id="PF00535"/>
    </source>
</evidence>
<dbReference type="PANTHER" id="PTHR22916">
    <property type="entry name" value="GLYCOSYLTRANSFERASE"/>
    <property type="match status" value="1"/>
</dbReference>
<dbReference type="InterPro" id="IPR029044">
    <property type="entry name" value="Nucleotide-diphossugar_trans"/>
</dbReference>
<dbReference type="Proteomes" id="UP000825483">
    <property type="component" value="Unassembled WGS sequence"/>
</dbReference>
<dbReference type="AlphaFoldDB" id="A0A9R1CVF8"/>
<protein>
    <submittedName>
        <fullName evidence="4">Glycosyl transferase</fullName>
    </submittedName>
</protein>
<keyword evidence="2 4" id="KW-0808">Transferase</keyword>
<gene>
    <name evidence="4" type="ORF">PRLR5076_10730</name>
</gene>
<reference evidence="4" key="1">
    <citation type="journal article" date="2022" name="Int. J. Syst. Evol. Microbiol.">
        <title>Prevotella lacticifex sp. nov., isolated from the rumen of cows.</title>
        <authorList>
            <person name="Shinkai T."/>
            <person name="Ikeyama N."/>
            <person name="Kumagai M."/>
            <person name="Ohmori H."/>
            <person name="Sakamoto M."/>
            <person name="Ohkuma M."/>
            <person name="Mitsumori M."/>
        </authorList>
    </citation>
    <scope>NUCLEOTIDE SEQUENCE</scope>
    <source>
        <strain evidence="4">R5076</strain>
    </source>
</reference>
<dbReference type="Pfam" id="PF00535">
    <property type="entry name" value="Glycos_transf_2"/>
    <property type="match status" value="1"/>
</dbReference>
<evidence type="ECO:0000313" key="4">
    <source>
        <dbReference type="EMBL" id="GJG58222.1"/>
    </source>
</evidence>
<dbReference type="GeneID" id="72468004"/>
<proteinExistence type="predicted"/>
<comment type="caution">
    <text evidence="4">The sequence shown here is derived from an EMBL/GenBank/DDBJ whole genome shotgun (WGS) entry which is preliminary data.</text>
</comment>
<dbReference type="Gene3D" id="3.90.550.10">
    <property type="entry name" value="Spore Coat Polysaccharide Biosynthesis Protein SpsA, Chain A"/>
    <property type="match status" value="1"/>
</dbReference>
<name>A0A9R1CVF8_9BACT</name>
<sequence length="325" mass="37871">MTIPFVGIIVPIYGVEQYIAKCGKSLMEQTLQDVEYVFVDDCTPDNSMEILQQVLGEYPNRKAQVKILHNEKNQGAAQSRRNGMTVCTGEYVICVDSDDFVAPDYCEKLYAKAAQEKADIVWCDFYKQQDEKWNIIKQLPAGKLSIDSEIKSLLLGRRQGSLWSHLVRSDLYKSIAYFPTHNMAEDLTVLLQMYTAAHRLAYVAEPLYYYRYNETSLSNADGAERDRRLIRLMRDMEANVNLLERFFSEHGGQRFHKEFVFRKFFNKRWVLPALHTSSDCSLWRHCHPDINLRLYTCPYITVKDKFVAFLAALGLYPWVKRHLVF</sequence>
<evidence type="ECO:0000256" key="2">
    <source>
        <dbReference type="ARBA" id="ARBA00022679"/>
    </source>
</evidence>
<dbReference type="RefSeq" id="WP_223929793.1">
    <property type="nucleotide sequence ID" value="NZ_BPTU01000003.1"/>
</dbReference>